<dbReference type="PANTHER" id="PTHR43335:SF4">
    <property type="entry name" value="ABC TRANSPORTER, ATP-BINDING PROTEIN"/>
    <property type="match status" value="1"/>
</dbReference>
<dbReference type="CDD" id="cd03268">
    <property type="entry name" value="ABC_BcrA_bacitracin_resist"/>
    <property type="match status" value="1"/>
</dbReference>
<dbReference type="InterPro" id="IPR003593">
    <property type="entry name" value="AAA+_ATPase"/>
</dbReference>
<comment type="caution">
    <text evidence="6">The sequence shown here is derived from an EMBL/GenBank/DDBJ whole genome shotgun (WGS) entry which is preliminary data.</text>
</comment>
<evidence type="ECO:0000313" key="6">
    <source>
        <dbReference type="EMBL" id="OAT71627.1"/>
    </source>
</evidence>
<dbReference type="GO" id="GO:0005524">
    <property type="term" value="F:ATP binding"/>
    <property type="evidence" value="ECO:0007669"/>
    <property type="project" value="UniProtKB-KW"/>
</dbReference>
<name>A0A1B7KNG8_PARTM</name>
<feature type="domain" description="ABC transporter" evidence="5">
    <location>
        <begin position="6"/>
        <end position="233"/>
    </location>
</feature>
<comment type="similarity">
    <text evidence="1">Belongs to the ABC transporter superfamily.</text>
</comment>
<proteinExistence type="inferred from homology"/>
<evidence type="ECO:0000256" key="3">
    <source>
        <dbReference type="ARBA" id="ARBA00022741"/>
    </source>
</evidence>
<protein>
    <submittedName>
        <fullName evidence="6">Bacitracin ABC transporter ATP-binding protein</fullName>
    </submittedName>
</protein>
<keyword evidence="2" id="KW-0813">Transport</keyword>
<sequence length="303" mass="34180">MPQYVVETQNLTKKYGDHFSVKQLNLKVKEGEIYGFLGPNGAGKTTTLKMLLGLVKPTEGKINIFNKDINIHRTSILKQIGSLVESPSCYGHLTGYENLEVLRRLMNVPKRNIDEVLEIVRLTRQKDKLVKTYSLGMKQRLGIAAALLAYPKLLILDEPTNGLDPAGIQEIRELIKQLPSKYGMTVIISSHLLSEIDQIATQVGIIQKGTLIFQDKIEKLRKSQSTVKMRVSHLAESYRILRNNHIISTIKNGCLVFHDCDDEKIAQANQLIVTNNISVYRIEEERRTLEDIFLELTGKGGSL</sequence>
<dbReference type="PROSITE" id="PS50893">
    <property type="entry name" value="ABC_TRANSPORTER_2"/>
    <property type="match status" value="1"/>
</dbReference>
<keyword evidence="3" id="KW-0547">Nucleotide-binding</keyword>
<reference evidence="7" key="1">
    <citation type="submission" date="2016-05" db="EMBL/GenBank/DDBJ databases">
        <authorList>
            <person name="Wang W."/>
            <person name="Zhu L."/>
        </authorList>
    </citation>
    <scope>NUCLEOTIDE SEQUENCE [LARGE SCALE GENOMIC DNA]</scope>
    <source>
        <strain evidence="7">W-2</strain>
    </source>
</reference>
<dbReference type="PROSITE" id="PS00211">
    <property type="entry name" value="ABC_TRANSPORTER_1"/>
    <property type="match status" value="1"/>
</dbReference>
<dbReference type="PANTHER" id="PTHR43335">
    <property type="entry name" value="ABC TRANSPORTER, ATP-BINDING PROTEIN"/>
    <property type="match status" value="1"/>
</dbReference>
<dbReference type="GO" id="GO:0016887">
    <property type="term" value="F:ATP hydrolysis activity"/>
    <property type="evidence" value="ECO:0007669"/>
    <property type="project" value="InterPro"/>
</dbReference>
<gene>
    <name evidence="6" type="ORF">A7K69_12530</name>
</gene>
<dbReference type="InterPro" id="IPR027417">
    <property type="entry name" value="P-loop_NTPase"/>
</dbReference>
<evidence type="ECO:0000259" key="5">
    <source>
        <dbReference type="PROSITE" id="PS50893"/>
    </source>
</evidence>
<dbReference type="InterPro" id="IPR003439">
    <property type="entry name" value="ABC_transporter-like_ATP-bd"/>
</dbReference>
<dbReference type="Pfam" id="PF00005">
    <property type="entry name" value="ABC_tran"/>
    <property type="match status" value="1"/>
</dbReference>
<dbReference type="SUPFAM" id="SSF52540">
    <property type="entry name" value="P-loop containing nucleoside triphosphate hydrolases"/>
    <property type="match status" value="1"/>
</dbReference>
<organism evidence="6 7">
    <name type="scientific">Parageobacillus thermoglucosidasius</name>
    <name type="common">Geobacillus thermoglucosidasius</name>
    <dbReference type="NCBI Taxonomy" id="1426"/>
    <lineage>
        <taxon>Bacteria</taxon>
        <taxon>Bacillati</taxon>
        <taxon>Bacillota</taxon>
        <taxon>Bacilli</taxon>
        <taxon>Bacillales</taxon>
        <taxon>Anoxybacillaceae</taxon>
        <taxon>Parageobacillus</taxon>
    </lineage>
</organism>
<keyword evidence="4 6" id="KW-0067">ATP-binding</keyword>
<dbReference type="Proteomes" id="UP000078290">
    <property type="component" value="Unassembled WGS sequence"/>
</dbReference>
<dbReference type="OrthoDB" id="9804819at2"/>
<dbReference type="RefSeq" id="WP_064552717.1">
    <property type="nucleotide sequence ID" value="NZ_LXMA01000041.1"/>
</dbReference>
<evidence type="ECO:0000313" key="7">
    <source>
        <dbReference type="Proteomes" id="UP000078290"/>
    </source>
</evidence>
<dbReference type="Gene3D" id="3.40.50.300">
    <property type="entry name" value="P-loop containing nucleotide triphosphate hydrolases"/>
    <property type="match status" value="1"/>
</dbReference>
<dbReference type="InterPro" id="IPR017871">
    <property type="entry name" value="ABC_transporter-like_CS"/>
</dbReference>
<dbReference type="EMBL" id="LXMA01000041">
    <property type="protein sequence ID" value="OAT71627.1"/>
    <property type="molecule type" value="Genomic_DNA"/>
</dbReference>
<dbReference type="AlphaFoldDB" id="A0A1B7KNG8"/>
<evidence type="ECO:0000256" key="4">
    <source>
        <dbReference type="ARBA" id="ARBA00022840"/>
    </source>
</evidence>
<dbReference type="SMART" id="SM00382">
    <property type="entry name" value="AAA"/>
    <property type="match status" value="1"/>
</dbReference>
<accession>A0A1B7KNG8</accession>
<evidence type="ECO:0000256" key="2">
    <source>
        <dbReference type="ARBA" id="ARBA00022448"/>
    </source>
</evidence>
<evidence type="ECO:0000256" key="1">
    <source>
        <dbReference type="ARBA" id="ARBA00005417"/>
    </source>
</evidence>